<dbReference type="Gene3D" id="2.160.20.10">
    <property type="entry name" value="Single-stranded right-handed beta-helix, Pectin lyase-like"/>
    <property type="match status" value="3"/>
</dbReference>
<accession>A0A1Z4KM29</accession>
<dbReference type="AlphaFoldDB" id="A0A1Z4KM29"/>
<dbReference type="SMART" id="SM00912">
    <property type="entry name" value="Haemagg_act"/>
    <property type="match status" value="1"/>
</dbReference>
<feature type="domain" description="Filamentous haemagglutinin FhaB/tRNA nuclease CdiA-like TPS" evidence="1">
    <location>
        <begin position="36"/>
        <end position="149"/>
    </location>
</feature>
<dbReference type="SUPFAM" id="SSF51126">
    <property type="entry name" value="Pectin lyase-like"/>
    <property type="match status" value="4"/>
</dbReference>
<dbReference type="InterPro" id="IPR012334">
    <property type="entry name" value="Pectin_lyas_fold"/>
</dbReference>
<organism evidence="2 3">
    <name type="scientific">Trichormus variabilis NIES-23</name>
    <dbReference type="NCBI Taxonomy" id="1973479"/>
    <lineage>
        <taxon>Bacteria</taxon>
        <taxon>Bacillati</taxon>
        <taxon>Cyanobacteriota</taxon>
        <taxon>Cyanophyceae</taxon>
        <taxon>Nostocales</taxon>
        <taxon>Nostocaceae</taxon>
        <taxon>Trichormus</taxon>
    </lineage>
</organism>
<dbReference type="Proteomes" id="UP000217507">
    <property type="component" value="Chromosome"/>
</dbReference>
<protein>
    <recommendedName>
        <fullName evidence="1">Filamentous haemagglutinin FhaB/tRNA nuclease CdiA-like TPS domain-containing protein</fullName>
    </recommendedName>
</protein>
<dbReference type="InterPro" id="IPR011050">
    <property type="entry name" value="Pectin_lyase_fold/virulence"/>
</dbReference>
<dbReference type="EMBL" id="AP018216">
    <property type="protein sequence ID" value="BAY70045.1"/>
    <property type="molecule type" value="Genomic_DNA"/>
</dbReference>
<reference evidence="2 3" key="1">
    <citation type="submission" date="2017-06" db="EMBL/GenBank/DDBJ databases">
        <title>Genome sequencing of cyanobaciteial culture collection at National Institute for Environmental Studies (NIES).</title>
        <authorList>
            <person name="Hirose Y."/>
            <person name="Shimura Y."/>
            <person name="Fujisawa T."/>
            <person name="Nakamura Y."/>
            <person name="Kawachi M."/>
        </authorList>
    </citation>
    <scope>NUCLEOTIDE SEQUENCE [LARGE SCALE GENOMIC DNA]</scope>
    <source>
        <strain evidence="2 3">NIES-23</strain>
    </source>
</reference>
<dbReference type="NCBIfam" id="TIGR01901">
    <property type="entry name" value="adhes_NPXG"/>
    <property type="match status" value="1"/>
</dbReference>
<gene>
    <name evidence="2" type="ORF">NIES23_28450</name>
</gene>
<evidence type="ECO:0000259" key="1">
    <source>
        <dbReference type="SMART" id="SM00912"/>
    </source>
</evidence>
<proteinExistence type="predicted"/>
<evidence type="ECO:0000313" key="3">
    <source>
        <dbReference type="Proteomes" id="UP000217507"/>
    </source>
</evidence>
<dbReference type="Pfam" id="PF05860">
    <property type="entry name" value="TPS"/>
    <property type="match status" value="1"/>
</dbReference>
<evidence type="ECO:0000313" key="2">
    <source>
        <dbReference type="EMBL" id="BAY70045.1"/>
    </source>
</evidence>
<sequence>MSHHCIKIGISIILGVGAITGIEHPSNAEIIQDSTLPNNTNVTVTIGKENDTTFFIDGGTAIGSNLFHSFSKFSLLKSQNAYFNSTENIQNIFSRVTGGEVSKIDGLITARSRVNLFLINPNGIIFGTNAQLNIQGSFVASTADSVRFAEGGEFITKPSSVTPLLNVTTPIGLQYGANSGSIQLQGESIYQPSTLQVQGSQTLALIGGNVILGNANLSTIKSEGRIEIGGVSSAALVGIESVSSGFLFKFDKTSELGDIRLYSGTNINSLGDLNLTGKNIVIQDASLNVFNNLTVNAQERVELTGRSAIDTGVPYNSPGNHVINTRNLLLNNQSFISINNGNLEVNASDSVQLTSDIKGVPSRIYATASDGDVSSGNLTINTGYLLVDNGSQIITNSSTAFSGIIPRNVQTKASLTINASDSVTLRGNSFDEIYPSGVFTQTDGDGKTGDLTINTRVLRIEDGAQVIARNLSVGKSGNLTVNATDKVGIIGTSPKGTIPGNWPNDSELDEQVPRTAGPLKELLITGVLRRDSLPSGIFTDSVSSGDAGMITINTGELTAQNGGRISADTFSAGQGGDLMINATDKVELIGTAVNGVASGLFTRSGSSATGNAGSLTIVTGNLLVKDGAQVSVSTFGTAQGGNLFVQAAEGIKLIGVSRRNIASGLFAQANRYATGDAGSLKIDTSTLVVRDGAQVSASTFGAGKGGDLFVQASDIKLIGTAADASFSSGLFTVATANSTGSAGKLTVNADLLDVQQGGGIAVQSSGKGSAGNLNINARRIRLDDQAFISADTRDNGSDPKRSQANINLRSHNLILSRGSNITTNATGNNVIGGNIDIDTNTLVAIQNSDISANSADFRGGRININAQNIFGTKFRNQRTPNSDITATGANPELSGAVEITTPDVDPSQSLSQLPSEAVDVSNQISQQCRIDEATAQRQNQFIITGRGGIPINPYEIFDNSAVITDWVTINDVNSVAHKETDFAKEENTTADTIVEAQGWVYDAQGNLVLTAEATKITHHSLGLTTDFCRINKG</sequence>
<name>A0A1Z4KM29_ANAVA</name>
<dbReference type="InterPro" id="IPR008638">
    <property type="entry name" value="FhaB/CdiA-like_TPS"/>
</dbReference>